<accession>A0A7W2ASD8</accession>
<proteinExistence type="predicted"/>
<dbReference type="Pfam" id="PF13309">
    <property type="entry name" value="HTH_22"/>
    <property type="match status" value="1"/>
</dbReference>
<dbReference type="InterPro" id="IPR013559">
    <property type="entry name" value="YheO"/>
</dbReference>
<organism evidence="3 4">
    <name type="scientific">Thermoactinomyces mirandus</name>
    <dbReference type="NCBI Taxonomy" id="2756294"/>
    <lineage>
        <taxon>Bacteria</taxon>
        <taxon>Bacillati</taxon>
        <taxon>Bacillota</taxon>
        <taxon>Bacilli</taxon>
        <taxon>Bacillales</taxon>
        <taxon>Thermoactinomycetaceae</taxon>
        <taxon>Thermoactinomyces</taxon>
    </lineage>
</organism>
<dbReference type="PANTHER" id="PTHR35568">
    <property type="entry name" value="TRANSCRIPTIONAL REGULATOR DAUR"/>
    <property type="match status" value="1"/>
</dbReference>
<protein>
    <submittedName>
        <fullName evidence="3">PAS domain-containing protein</fullName>
    </submittedName>
</protein>
<dbReference type="RefSeq" id="WP_181739829.1">
    <property type="nucleotide sequence ID" value="NZ_JACEOL010000029.1"/>
</dbReference>
<dbReference type="InterPro" id="IPR039446">
    <property type="entry name" value="DauR-like"/>
</dbReference>
<keyword evidence="4" id="KW-1185">Reference proteome</keyword>
<comment type="caution">
    <text evidence="3">The sequence shown here is derived from an EMBL/GenBank/DDBJ whole genome shotgun (WGS) entry which is preliminary data.</text>
</comment>
<sequence>MFIQLAEDLNPVFEPYLPFMKAITGILGDQCEVVLHDFSNYNASVVAIVGNVTNRKLYAPLTNFVIEIIKTEGDEAEDRIGYHTYFKGKPYRCSTIFIRHKRKLAGCLCINYCIQDFFTLRKIAGNFIMEESGLDKSPDYRDEYFASNIDDFVKNVFQKVIEKRGEDLTRLTRAERLEIIRELEEKGIFLVKGTVEMLAEHMNLSKYTVYNYIDEVKSNKEMKDR</sequence>
<name>A0A7W2ASD8_9BACL</name>
<reference evidence="3 4" key="1">
    <citation type="submission" date="2020-07" db="EMBL/GenBank/DDBJ databases">
        <title>Thermoactinomyces phylogeny.</title>
        <authorList>
            <person name="Dunlap C."/>
        </authorList>
    </citation>
    <scope>NUCLEOTIDE SEQUENCE [LARGE SCALE GENOMIC DNA]</scope>
    <source>
        <strain evidence="3 4">AMNI-1</strain>
    </source>
</reference>
<dbReference type="PANTHER" id="PTHR35568:SF1">
    <property type="entry name" value="TRANSCRIPTIONAL REGULATOR DAUR"/>
    <property type="match status" value="1"/>
</dbReference>
<evidence type="ECO:0000259" key="1">
    <source>
        <dbReference type="Pfam" id="PF08348"/>
    </source>
</evidence>
<dbReference type="Proteomes" id="UP000538292">
    <property type="component" value="Unassembled WGS sequence"/>
</dbReference>
<feature type="domain" description="YheO-like" evidence="1">
    <location>
        <begin position="14"/>
        <end position="121"/>
    </location>
</feature>
<dbReference type="Pfam" id="PF08348">
    <property type="entry name" value="PAS_6"/>
    <property type="match status" value="1"/>
</dbReference>
<dbReference type="AlphaFoldDB" id="A0A7W2ASD8"/>
<gene>
    <name evidence="3" type="ORF">H2C83_08625</name>
</gene>
<evidence type="ECO:0000313" key="4">
    <source>
        <dbReference type="Proteomes" id="UP000538292"/>
    </source>
</evidence>
<evidence type="ECO:0000259" key="2">
    <source>
        <dbReference type="Pfam" id="PF13309"/>
    </source>
</evidence>
<dbReference type="EMBL" id="JACEOL010000029">
    <property type="protein sequence ID" value="MBA4602376.1"/>
    <property type="molecule type" value="Genomic_DNA"/>
</dbReference>
<evidence type="ECO:0000313" key="3">
    <source>
        <dbReference type="EMBL" id="MBA4602376.1"/>
    </source>
</evidence>
<feature type="domain" description="Transcriptional regulator DauR-like HTH" evidence="2">
    <location>
        <begin position="153"/>
        <end position="214"/>
    </location>
</feature>
<dbReference type="InterPro" id="IPR039445">
    <property type="entry name" value="DauR-like_HTH"/>
</dbReference>